<evidence type="ECO:0000256" key="1">
    <source>
        <dbReference type="SAM" id="MobiDB-lite"/>
    </source>
</evidence>
<evidence type="ECO:0000313" key="2">
    <source>
        <dbReference type="EMBL" id="KAK4217992.1"/>
    </source>
</evidence>
<feature type="compositionally biased region" description="Basic and acidic residues" evidence="1">
    <location>
        <begin position="1"/>
        <end position="18"/>
    </location>
</feature>
<protein>
    <submittedName>
        <fullName evidence="2">Uncharacterized protein</fullName>
    </submittedName>
</protein>
<feature type="region of interest" description="Disordered" evidence="1">
    <location>
        <begin position="1"/>
        <end position="32"/>
    </location>
</feature>
<sequence>MEQGWRGRDRRLSGEKRGMRGNLQTPRSSMVQPLEGRPAEGIIEAYLCSNTSTSHGIDGDTPKWENNSQWWLTWPSHSLANVPRRPSRRVPGDFQYVPSVQRNMLFPRTETCSEQQSNPAGLARPCLFSPSFSPSLRRYTASGQKKEADKGSSVVPLVHGNLSFYWVESRQSGKTAYASSVQISNNYCIEKGGACFSFFIHLLSNSYIPPGKPGLDLRSPILSSWRTAIAFNVEETGTEPAYTTSSV</sequence>
<name>A0AAN6YKQ6_9PEZI</name>
<organism evidence="2 3">
    <name type="scientific">Rhypophila decipiens</name>
    <dbReference type="NCBI Taxonomy" id="261697"/>
    <lineage>
        <taxon>Eukaryota</taxon>
        <taxon>Fungi</taxon>
        <taxon>Dikarya</taxon>
        <taxon>Ascomycota</taxon>
        <taxon>Pezizomycotina</taxon>
        <taxon>Sordariomycetes</taxon>
        <taxon>Sordariomycetidae</taxon>
        <taxon>Sordariales</taxon>
        <taxon>Naviculisporaceae</taxon>
        <taxon>Rhypophila</taxon>
    </lineage>
</organism>
<proteinExistence type="predicted"/>
<gene>
    <name evidence="2" type="ORF">QBC37DRAFT_396270</name>
</gene>
<feature type="compositionally biased region" description="Polar residues" evidence="1">
    <location>
        <begin position="22"/>
        <end position="31"/>
    </location>
</feature>
<comment type="caution">
    <text evidence="2">The sequence shown here is derived from an EMBL/GenBank/DDBJ whole genome shotgun (WGS) entry which is preliminary data.</text>
</comment>
<dbReference type="AlphaFoldDB" id="A0AAN6YKQ6"/>
<accession>A0AAN6YKQ6</accession>
<dbReference type="EMBL" id="MU858056">
    <property type="protein sequence ID" value="KAK4217992.1"/>
    <property type="molecule type" value="Genomic_DNA"/>
</dbReference>
<dbReference type="Proteomes" id="UP001301769">
    <property type="component" value="Unassembled WGS sequence"/>
</dbReference>
<reference evidence="2" key="1">
    <citation type="journal article" date="2023" name="Mol. Phylogenet. Evol.">
        <title>Genome-scale phylogeny and comparative genomics of the fungal order Sordariales.</title>
        <authorList>
            <person name="Hensen N."/>
            <person name="Bonometti L."/>
            <person name="Westerberg I."/>
            <person name="Brannstrom I.O."/>
            <person name="Guillou S."/>
            <person name="Cros-Aarteil S."/>
            <person name="Calhoun S."/>
            <person name="Haridas S."/>
            <person name="Kuo A."/>
            <person name="Mondo S."/>
            <person name="Pangilinan J."/>
            <person name="Riley R."/>
            <person name="LaButti K."/>
            <person name="Andreopoulos B."/>
            <person name="Lipzen A."/>
            <person name="Chen C."/>
            <person name="Yan M."/>
            <person name="Daum C."/>
            <person name="Ng V."/>
            <person name="Clum A."/>
            <person name="Steindorff A."/>
            <person name="Ohm R.A."/>
            <person name="Martin F."/>
            <person name="Silar P."/>
            <person name="Natvig D.O."/>
            <person name="Lalanne C."/>
            <person name="Gautier V."/>
            <person name="Ament-Velasquez S.L."/>
            <person name="Kruys A."/>
            <person name="Hutchinson M.I."/>
            <person name="Powell A.J."/>
            <person name="Barry K."/>
            <person name="Miller A.N."/>
            <person name="Grigoriev I.V."/>
            <person name="Debuchy R."/>
            <person name="Gladieux P."/>
            <person name="Hiltunen Thoren M."/>
            <person name="Johannesson H."/>
        </authorList>
    </citation>
    <scope>NUCLEOTIDE SEQUENCE</scope>
    <source>
        <strain evidence="2">PSN293</strain>
    </source>
</reference>
<reference evidence="2" key="2">
    <citation type="submission" date="2023-05" db="EMBL/GenBank/DDBJ databases">
        <authorList>
            <consortium name="Lawrence Berkeley National Laboratory"/>
            <person name="Steindorff A."/>
            <person name="Hensen N."/>
            <person name="Bonometti L."/>
            <person name="Westerberg I."/>
            <person name="Brannstrom I.O."/>
            <person name="Guillou S."/>
            <person name="Cros-Aarteil S."/>
            <person name="Calhoun S."/>
            <person name="Haridas S."/>
            <person name="Kuo A."/>
            <person name="Mondo S."/>
            <person name="Pangilinan J."/>
            <person name="Riley R."/>
            <person name="Labutti K."/>
            <person name="Andreopoulos B."/>
            <person name="Lipzen A."/>
            <person name="Chen C."/>
            <person name="Yanf M."/>
            <person name="Daum C."/>
            <person name="Ng V."/>
            <person name="Clum A."/>
            <person name="Ohm R."/>
            <person name="Martin F."/>
            <person name="Silar P."/>
            <person name="Natvig D."/>
            <person name="Lalanne C."/>
            <person name="Gautier V."/>
            <person name="Ament-Velasquez S.L."/>
            <person name="Kruys A."/>
            <person name="Hutchinson M.I."/>
            <person name="Powell A.J."/>
            <person name="Barry K."/>
            <person name="Miller A.N."/>
            <person name="Grigoriev I.V."/>
            <person name="Debuchy R."/>
            <person name="Gladieux P."/>
            <person name="Thoren M.H."/>
            <person name="Johannesson H."/>
        </authorList>
    </citation>
    <scope>NUCLEOTIDE SEQUENCE</scope>
    <source>
        <strain evidence="2">PSN293</strain>
    </source>
</reference>
<evidence type="ECO:0000313" key="3">
    <source>
        <dbReference type="Proteomes" id="UP001301769"/>
    </source>
</evidence>
<keyword evidence="3" id="KW-1185">Reference proteome</keyword>